<dbReference type="RefSeq" id="WP_089923114.1">
    <property type="nucleotide sequence ID" value="NZ_FOFV01000018.1"/>
</dbReference>
<evidence type="ECO:0000313" key="2">
    <source>
        <dbReference type="Proteomes" id="UP000199503"/>
    </source>
</evidence>
<keyword evidence="2" id="KW-1185">Reference proteome</keyword>
<dbReference type="AlphaFoldDB" id="A0A1H9VJ92"/>
<organism evidence="1 2">
    <name type="scientific">Lentzea albida</name>
    <dbReference type="NCBI Taxonomy" id="65499"/>
    <lineage>
        <taxon>Bacteria</taxon>
        <taxon>Bacillati</taxon>
        <taxon>Actinomycetota</taxon>
        <taxon>Actinomycetes</taxon>
        <taxon>Pseudonocardiales</taxon>
        <taxon>Pseudonocardiaceae</taxon>
        <taxon>Lentzea</taxon>
    </lineage>
</organism>
<protein>
    <submittedName>
        <fullName evidence="1">Uncharacterized protein</fullName>
    </submittedName>
</protein>
<sequence length="185" mass="20463">MTDTLDYDVPSKRSYGEVLASYCADHPLLGEYDAIVKEHNSHDVPITEELRGGVDNRTAAKMALQRLGMPCDELSVEMADAWVHRMYQEVGSLAAPAVPTISSELIGYFLSDCGVVPTVEGWEMFSAEERREIAATIGDRMPSDVWTDVLVLVMPVLLQHVIDEDRRARNPLSVVRAEETGGDRG</sequence>
<proteinExistence type="predicted"/>
<reference evidence="2" key="1">
    <citation type="submission" date="2016-10" db="EMBL/GenBank/DDBJ databases">
        <authorList>
            <person name="Varghese N."/>
            <person name="Submissions S."/>
        </authorList>
    </citation>
    <scope>NUCLEOTIDE SEQUENCE [LARGE SCALE GENOMIC DNA]</scope>
    <source>
        <strain evidence="2">DSM 44437</strain>
    </source>
</reference>
<accession>A0A1H9VJ92</accession>
<dbReference type="Proteomes" id="UP000199503">
    <property type="component" value="Unassembled WGS sequence"/>
</dbReference>
<evidence type="ECO:0000313" key="1">
    <source>
        <dbReference type="EMBL" id="SES21283.1"/>
    </source>
</evidence>
<name>A0A1H9VJ92_9PSEU</name>
<dbReference type="STRING" id="65499.SAMN04488000_118138"/>
<gene>
    <name evidence="1" type="ORF">SAMN04488000_118138</name>
</gene>
<dbReference type="EMBL" id="FOFV01000018">
    <property type="protein sequence ID" value="SES21283.1"/>
    <property type="molecule type" value="Genomic_DNA"/>
</dbReference>